<dbReference type="PANTHER" id="PTHR11692">
    <property type="entry name" value="BIFUNCTIONAL PURINE BIOSYNTHESIS PROTEIN PURH"/>
    <property type="match status" value="1"/>
</dbReference>
<feature type="domain" description="MGS-like" evidence="1">
    <location>
        <begin position="1"/>
        <end position="99"/>
    </location>
</feature>
<accession>A0A382T1I4</accession>
<reference evidence="2" key="1">
    <citation type="submission" date="2018-05" db="EMBL/GenBank/DDBJ databases">
        <authorList>
            <person name="Lanie J.A."/>
            <person name="Ng W.-L."/>
            <person name="Kazmierczak K.M."/>
            <person name="Andrzejewski T.M."/>
            <person name="Davidsen T.M."/>
            <person name="Wayne K.J."/>
            <person name="Tettelin H."/>
            <person name="Glass J.I."/>
            <person name="Rusch D."/>
            <person name="Podicherti R."/>
            <person name="Tsui H.-C.T."/>
            <person name="Winkler M.E."/>
        </authorList>
    </citation>
    <scope>NUCLEOTIDE SEQUENCE</scope>
</reference>
<dbReference type="PROSITE" id="PS51855">
    <property type="entry name" value="MGS"/>
    <property type="match status" value="1"/>
</dbReference>
<dbReference type="InterPro" id="IPR011607">
    <property type="entry name" value="MGS-like_dom"/>
</dbReference>
<sequence>MSDQQAVKIRTALISVSNKTGLVEFCRVLVEEFGIKIISTGGTLEALKEAKVNAIEISEFTGFPEMMNGRVKTLHPKVHGGILARRNKDQKVMEENNIT</sequence>
<dbReference type="Pfam" id="PF02142">
    <property type="entry name" value="MGS"/>
    <property type="match status" value="1"/>
</dbReference>
<protein>
    <recommendedName>
        <fullName evidence="1">MGS-like domain-containing protein</fullName>
    </recommendedName>
</protein>
<dbReference type="GO" id="GO:0004643">
    <property type="term" value="F:phosphoribosylaminoimidazolecarboxamide formyltransferase activity"/>
    <property type="evidence" value="ECO:0007669"/>
    <property type="project" value="InterPro"/>
</dbReference>
<evidence type="ECO:0000259" key="1">
    <source>
        <dbReference type="PROSITE" id="PS51855"/>
    </source>
</evidence>
<dbReference type="GO" id="GO:0005829">
    <property type="term" value="C:cytosol"/>
    <property type="evidence" value="ECO:0007669"/>
    <property type="project" value="TreeGrafter"/>
</dbReference>
<dbReference type="SUPFAM" id="SSF52335">
    <property type="entry name" value="Methylglyoxal synthase-like"/>
    <property type="match status" value="1"/>
</dbReference>
<proteinExistence type="predicted"/>
<evidence type="ECO:0000313" key="2">
    <source>
        <dbReference type="EMBL" id="SVD15926.1"/>
    </source>
</evidence>
<dbReference type="Gene3D" id="3.40.50.1380">
    <property type="entry name" value="Methylglyoxal synthase-like domain"/>
    <property type="match status" value="1"/>
</dbReference>
<dbReference type="SMART" id="SM00851">
    <property type="entry name" value="MGS"/>
    <property type="match status" value="1"/>
</dbReference>
<feature type="non-terminal residue" evidence="2">
    <location>
        <position position="99"/>
    </location>
</feature>
<dbReference type="PANTHER" id="PTHR11692:SF0">
    <property type="entry name" value="BIFUNCTIONAL PURINE BIOSYNTHESIS PROTEIN ATIC"/>
    <property type="match status" value="1"/>
</dbReference>
<name>A0A382T1I4_9ZZZZ</name>
<dbReference type="GO" id="GO:0006189">
    <property type="term" value="P:'de novo' IMP biosynthetic process"/>
    <property type="evidence" value="ECO:0007669"/>
    <property type="project" value="TreeGrafter"/>
</dbReference>
<dbReference type="InterPro" id="IPR002695">
    <property type="entry name" value="PurH-like"/>
</dbReference>
<organism evidence="2">
    <name type="scientific">marine metagenome</name>
    <dbReference type="NCBI Taxonomy" id="408172"/>
    <lineage>
        <taxon>unclassified sequences</taxon>
        <taxon>metagenomes</taxon>
        <taxon>ecological metagenomes</taxon>
    </lineage>
</organism>
<dbReference type="GO" id="GO:0003937">
    <property type="term" value="F:IMP cyclohydrolase activity"/>
    <property type="evidence" value="ECO:0007669"/>
    <property type="project" value="InterPro"/>
</dbReference>
<dbReference type="EMBL" id="UINC01133154">
    <property type="protein sequence ID" value="SVD15926.1"/>
    <property type="molecule type" value="Genomic_DNA"/>
</dbReference>
<gene>
    <name evidence="2" type="ORF">METZ01_LOCUS368780</name>
</gene>
<dbReference type="AlphaFoldDB" id="A0A382T1I4"/>
<dbReference type="InterPro" id="IPR036914">
    <property type="entry name" value="MGS-like_dom_sf"/>
</dbReference>